<sequence length="76" mass="8430">MARTKGRTLLSHWQSLEAQGHAPRTVRAMRSILSKIDEIANRTHPHTPRAPAFQLGDVAGISALTSRVVEFFRAPL</sequence>
<dbReference type="RefSeq" id="WP_139079566.1">
    <property type="nucleotide sequence ID" value="NZ_VDFV01000001.1"/>
</dbReference>
<dbReference type="Proteomes" id="UP000305709">
    <property type="component" value="Unassembled WGS sequence"/>
</dbReference>
<gene>
    <name evidence="1" type="ORF">FHG71_00015</name>
</gene>
<name>A0A5C4NIG9_9RHOB</name>
<evidence type="ECO:0000313" key="2">
    <source>
        <dbReference type="Proteomes" id="UP000305709"/>
    </source>
</evidence>
<dbReference type="AlphaFoldDB" id="A0A5C4NIG9"/>
<protein>
    <recommendedName>
        <fullName evidence="3">Integrase</fullName>
    </recommendedName>
</protein>
<comment type="caution">
    <text evidence="1">The sequence shown here is derived from an EMBL/GenBank/DDBJ whole genome shotgun (WGS) entry which is preliminary data.</text>
</comment>
<dbReference type="EMBL" id="VDFV01000001">
    <property type="protein sequence ID" value="TNC74571.1"/>
    <property type="molecule type" value="Genomic_DNA"/>
</dbReference>
<proteinExistence type="predicted"/>
<organism evidence="1 2">
    <name type="scientific">Rubellimicrobium roseum</name>
    <dbReference type="NCBI Taxonomy" id="687525"/>
    <lineage>
        <taxon>Bacteria</taxon>
        <taxon>Pseudomonadati</taxon>
        <taxon>Pseudomonadota</taxon>
        <taxon>Alphaproteobacteria</taxon>
        <taxon>Rhodobacterales</taxon>
        <taxon>Roseobacteraceae</taxon>
        <taxon>Rubellimicrobium</taxon>
    </lineage>
</organism>
<keyword evidence="2" id="KW-1185">Reference proteome</keyword>
<evidence type="ECO:0008006" key="3">
    <source>
        <dbReference type="Google" id="ProtNLM"/>
    </source>
</evidence>
<evidence type="ECO:0000313" key="1">
    <source>
        <dbReference type="EMBL" id="TNC74571.1"/>
    </source>
</evidence>
<accession>A0A5C4NIG9</accession>
<reference evidence="1 2" key="1">
    <citation type="submission" date="2019-06" db="EMBL/GenBank/DDBJ databases">
        <authorList>
            <person name="Jiang L."/>
        </authorList>
    </citation>
    <scope>NUCLEOTIDE SEQUENCE [LARGE SCALE GENOMIC DNA]</scope>
    <source>
        <strain evidence="1 2">YIM 48858</strain>
    </source>
</reference>